<dbReference type="AlphaFoldDB" id="A0ABD0LII6"/>
<comment type="caution">
    <text evidence="2">The sequence shown here is derived from an EMBL/GenBank/DDBJ whole genome shotgun (WGS) entry which is preliminary data.</text>
</comment>
<keyword evidence="1" id="KW-0472">Membrane</keyword>
<sequence length="141" mass="15789">MVLAFRPGGGEQGAVLRRASESQCYQRPTLVYGLRAKCPYDIPRFFPQVEPTPRASSPGCKPNRLIPEDDTIIIPYGTPTFLATMDHTHRPLSYTDALIIAFLFMFLRGILAWLSHQRTAAKIAIQTGTEKGPRTENWVTV</sequence>
<dbReference type="EMBL" id="JACVVK020000044">
    <property type="protein sequence ID" value="KAK7499352.1"/>
    <property type="molecule type" value="Genomic_DNA"/>
</dbReference>
<dbReference type="Proteomes" id="UP001519460">
    <property type="component" value="Unassembled WGS sequence"/>
</dbReference>
<keyword evidence="3" id="KW-1185">Reference proteome</keyword>
<evidence type="ECO:0000256" key="1">
    <source>
        <dbReference type="SAM" id="Phobius"/>
    </source>
</evidence>
<organism evidence="2 3">
    <name type="scientific">Batillaria attramentaria</name>
    <dbReference type="NCBI Taxonomy" id="370345"/>
    <lineage>
        <taxon>Eukaryota</taxon>
        <taxon>Metazoa</taxon>
        <taxon>Spiralia</taxon>
        <taxon>Lophotrochozoa</taxon>
        <taxon>Mollusca</taxon>
        <taxon>Gastropoda</taxon>
        <taxon>Caenogastropoda</taxon>
        <taxon>Sorbeoconcha</taxon>
        <taxon>Cerithioidea</taxon>
        <taxon>Batillariidae</taxon>
        <taxon>Batillaria</taxon>
    </lineage>
</organism>
<keyword evidence="1" id="KW-0812">Transmembrane</keyword>
<feature type="transmembrane region" description="Helical" evidence="1">
    <location>
        <begin position="92"/>
        <end position="114"/>
    </location>
</feature>
<evidence type="ECO:0000313" key="3">
    <source>
        <dbReference type="Proteomes" id="UP001519460"/>
    </source>
</evidence>
<name>A0ABD0LII6_9CAEN</name>
<reference evidence="2 3" key="1">
    <citation type="journal article" date="2023" name="Sci. Data">
        <title>Genome assembly of the Korean intertidal mud-creeper Batillaria attramentaria.</title>
        <authorList>
            <person name="Patra A.K."/>
            <person name="Ho P.T."/>
            <person name="Jun S."/>
            <person name="Lee S.J."/>
            <person name="Kim Y."/>
            <person name="Won Y.J."/>
        </authorList>
    </citation>
    <scope>NUCLEOTIDE SEQUENCE [LARGE SCALE GENOMIC DNA]</scope>
    <source>
        <strain evidence="2">Wonlab-2016</strain>
    </source>
</reference>
<protein>
    <submittedName>
        <fullName evidence="2">Uncharacterized protein</fullName>
    </submittedName>
</protein>
<accession>A0ABD0LII6</accession>
<proteinExistence type="predicted"/>
<keyword evidence="1" id="KW-1133">Transmembrane helix</keyword>
<evidence type="ECO:0000313" key="2">
    <source>
        <dbReference type="EMBL" id="KAK7499352.1"/>
    </source>
</evidence>
<gene>
    <name evidence="2" type="ORF">BaRGS_00009327</name>
</gene>